<evidence type="ECO:0000313" key="2">
    <source>
        <dbReference type="EMBL" id="KAJ9549159.1"/>
    </source>
</evidence>
<reference evidence="2" key="1">
    <citation type="submission" date="2023-03" db="EMBL/GenBank/DDBJ databases">
        <title>Chromosome-scale reference genome and RAD-based genetic map of yellow starthistle (Centaurea solstitialis) reveal putative structural variation and QTLs associated with invader traits.</title>
        <authorList>
            <person name="Reatini B."/>
            <person name="Cang F.A."/>
            <person name="Jiang Q."/>
            <person name="Mckibben M.T.W."/>
            <person name="Barker M.S."/>
            <person name="Rieseberg L.H."/>
            <person name="Dlugosch K.M."/>
        </authorList>
    </citation>
    <scope>NUCLEOTIDE SEQUENCE</scope>
    <source>
        <strain evidence="2">CAN-66</strain>
        <tissue evidence="2">Leaf</tissue>
    </source>
</reference>
<dbReference type="CDD" id="cd09272">
    <property type="entry name" value="RNase_HI_RT_Ty1"/>
    <property type="match status" value="1"/>
</dbReference>
<evidence type="ECO:0008006" key="4">
    <source>
        <dbReference type="Google" id="ProtNLM"/>
    </source>
</evidence>
<evidence type="ECO:0000313" key="3">
    <source>
        <dbReference type="Proteomes" id="UP001172457"/>
    </source>
</evidence>
<name>A0AA38SWB1_9ASTR</name>
<comment type="caution">
    <text evidence="2">The sequence shown here is derived from an EMBL/GenBank/DDBJ whole genome shotgun (WGS) entry which is preliminary data.</text>
</comment>
<keyword evidence="3" id="KW-1185">Reference proteome</keyword>
<dbReference type="EMBL" id="JARYMX010000005">
    <property type="protein sequence ID" value="KAJ9549159.1"/>
    <property type="molecule type" value="Genomic_DNA"/>
</dbReference>
<gene>
    <name evidence="2" type="ORF">OSB04_021702</name>
</gene>
<feature type="compositionally biased region" description="Polar residues" evidence="1">
    <location>
        <begin position="151"/>
        <end position="163"/>
    </location>
</feature>
<proteinExistence type="predicted"/>
<sequence>MVCTKKRIFFRWSIESEYKALANIVVKLTWLKHCCTNLWCDNLGATSVSVNSVFHARTKHVEAIFHFVLEMVAKQKLFVQCVHQAATFTKVSPFTIQATGRSPTLASEEILDFEKMMNHNTILKHHLLWSRRSEQSPIPVQLDVPLGKPNPLSSTSKKPSKHSNPTLFLSLGYLIPTTAQLSSNYLRPYDKDNEKVHLGFVQITSLAIFTES</sequence>
<protein>
    <recommendedName>
        <fullName evidence="4">Mitochondrial protein</fullName>
    </recommendedName>
</protein>
<dbReference type="AlphaFoldDB" id="A0AA38SWB1"/>
<accession>A0AA38SWB1</accession>
<feature type="region of interest" description="Disordered" evidence="1">
    <location>
        <begin position="140"/>
        <end position="163"/>
    </location>
</feature>
<dbReference type="Proteomes" id="UP001172457">
    <property type="component" value="Chromosome 5"/>
</dbReference>
<organism evidence="2 3">
    <name type="scientific">Centaurea solstitialis</name>
    <name type="common">yellow star-thistle</name>
    <dbReference type="NCBI Taxonomy" id="347529"/>
    <lineage>
        <taxon>Eukaryota</taxon>
        <taxon>Viridiplantae</taxon>
        <taxon>Streptophyta</taxon>
        <taxon>Embryophyta</taxon>
        <taxon>Tracheophyta</taxon>
        <taxon>Spermatophyta</taxon>
        <taxon>Magnoliopsida</taxon>
        <taxon>eudicotyledons</taxon>
        <taxon>Gunneridae</taxon>
        <taxon>Pentapetalae</taxon>
        <taxon>asterids</taxon>
        <taxon>campanulids</taxon>
        <taxon>Asterales</taxon>
        <taxon>Asteraceae</taxon>
        <taxon>Carduoideae</taxon>
        <taxon>Cardueae</taxon>
        <taxon>Centaureinae</taxon>
        <taxon>Centaurea</taxon>
    </lineage>
</organism>
<evidence type="ECO:0000256" key="1">
    <source>
        <dbReference type="SAM" id="MobiDB-lite"/>
    </source>
</evidence>